<name>A0A975BQR4_9BACT</name>
<reference evidence="1" key="1">
    <citation type="journal article" date="2021" name="Microb. Physiol.">
        <title>Proteogenomic Insights into the Physiology of Marine, Sulfate-Reducing, Filamentous Desulfonema limicola and Desulfonema magnum.</title>
        <authorList>
            <person name="Schnaars V."/>
            <person name="Wohlbrand L."/>
            <person name="Scheve S."/>
            <person name="Hinrichs C."/>
            <person name="Reinhardt R."/>
            <person name="Rabus R."/>
        </authorList>
    </citation>
    <scope>NUCLEOTIDE SEQUENCE</scope>
    <source>
        <strain evidence="1">4be13</strain>
    </source>
</reference>
<dbReference type="EMBL" id="CP061800">
    <property type="protein sequence ID" value="QTA89825.1"/>
    <property type="molecule type" value="Genomic_DNA"/>
</dbReference>
<keyword evidence="2" id="KW-1185">Reference proteome</keyword>
<accession>A0A975BQR4</accession>
<gene>
    <name evidence="1" type="ORF">dnm_058820</name>
</gene>
<protein>
    <submittedName>
        <fullName evidence="1">Uncharacterized protein</fullName>
    </submittedName>
</protein>
<dbReference type="KEGG" id="dmm:dnm_058820"/>
<proteinExistence type="predicted"/>
<evidence type="ECO:0000313" key="1">
    <source>
        <dbReference type="EMBL" id="QTA89825.1"/>
    </source>
</evidence>
<organism evidence="1 2">
    <name type="scientific">Desulfonema magnum</name>
    <dbReference type="NCBI Taxonomy" id="45655"/>
    <lineage>
        <taxon>Bacteria</taxon>
        <taxon>Pseudomonadati</taxon>
        <taxon>Thermodesulfobacteriota</taxon>
        <taxon>Desulfobacteria</taxon>
        <taxon>Desulfobacterales</taxon>
        <taxon>Desulfococcaceae</taxon>
        <taxon>Desulfonema</taxon>
    </lineage>
</organism>
<sequence>MFCPYYLHGVSSARISNNQGFHIFFLIITDLRKTGPAYSQHDLLQTCRPYRA</sequence>
<dbReference type="Proteomes" id="UP000663722">
    <property type="component" value="Chromosome"/>
</dbReference>
<evidence type="ECO:0000313" key="2">
    <source>
        <dbReference type="Proteomes" id="UP000663722"/>
    </source>
</evidence>
<dbReference type="AlphaFoldDB" id="A0A975BQR4"/>